<dbReference type="HOGENOM" id="CLU_000604_8_4_0"/>
<feature type="transmembrane region" description="Helical" evidence="7">
    <location>
        <begin position="302"/>
        <end position="324"/>
    </location>
</feature>
<dbReference type="EMBL" id="DF820460">
    <property type="protein sequence ID" value="GAK54138.1"/>
    <property type="molecule type" value="Genomic_DNA"/>
</dbReference>
<accession>A0A081BRV7</accession>
<sequence length="386" mass="40836">MTLKTIAFRNLLRRKGKAAFVLAGLAIGVATVVTVITLIEAVTADITHKLDQYGANILIVPKTESLTLSYGGLSLGGVSFDMQEIRQEELARIKTIKNAANVAAVGPMTLGAVQIAAKPVLLAGVDLQAARTLKPWWNVSGSFPTEQEILFGADAAQVFGVAPGSRVEINGQSLAVAGVLQTTGSQDDQLLFAPLATAQQLLDKEGKVSIVEVAALCAACPIEEMVKQISEALPEANVMAVQQVVKSRMHSLEQFRALSYGISGVVILVGSLVVFVTMMASVRERTEEIGIFRAIGFRQRHIMQIIFLEAFVISVLAGAFGYLIGLGATKIAVQFFATDHHGIAVPFNSSVALGAFALAIITGLLASAYPARLAAKLDPNDALRAL</sequence>
<dbReference type="InterPro" id="IPR025857">
    <property type="entry name" value="MacB_PCD"/>
</dbReference>
<comment type="subcellular location">
    <subcellularLocation>
        <location evidence="1">Cell membrane</location>
        <topology evidence="1">Multi-pass membrane protein</topology>
    </subcellularLocation>
</comment>
<evidence type="ECO:0008006" key="12">
    <source>
        <dbReference type="Google" id="ProtNLM"/>
    </source>
</evidence>
<evidence type="ECO:0000256" key="4">
    <source>
        <dbReference type="ARBA" id="ARBA00022989"/>
    </source>
</evidence>
<evidence type="ECO:0000259" key="8">
    <source>
        <dbReference type="Pfam" id="PF02687"/>
    </source>
</evidence>
<evidence type="ECO:0000256" key="2">
    <source>
        <dbReference type="ARBA" id="ARBA00022475"/>
    </source>
</evidence>
<evidence type="ECO:0000256" key="3">
    <source>
        <dbReference type="ARBA" id="ARBA00022692"/>
    </source>
</evidence>
<dbReference type="GO" id="GO:0022857">
    <property type="term" value="F:transmembrane transporter activity"/>
    <property type="evidence" value="ECO:0007669"/>
    <property type="project" value="TreeGrafter"/>
</dbReference>
<keyword evidence="4 7" id="KW-1133">Transmembrane helix</keyword>
<evidence type="ECO:0000256" key="6">
    <source>
        <dbReference type="ARBA" id="ARBA00038076"/>
    </source>
</evidence>
<evidence type="ECO:0000256" key="5">
    <source>
        <dbReference type="ARBA" id="ARBA00023136"/>
    </source>
</evidence>
<evidence type="ECO:0000313" key="11">
    <source>
        <dbReference type="Proteomes" id="UP000030700"/>
    </source>
</evidence>
<dbReference type="Pfam" id="PF02687">
    <property type="entry name" value="FtsX"/>
    <property type="match status" value="1"/>
</dbReference>
<reference evidence="10" key="1">
    <citation type="journal article" date="2015" name="PeerJ">
        <title>First genomic representation of candidate bacterial phylum KSB3 points to enhanced environmental sensing as a trigger of wastewater bulking.</title>
        <authorList>
            <person name="Sekiguchi Y."/>
            <person name="Ohashi A."/>
            <person name="Parks D.H."/>
            <person name="Yamauchi T."/>
            <person name="Tyson G.W."/>
            <person name="Hugenholtz P."/>
        </authorList>
    </citation>
    <scope>NUCLEOTIDE SEQUENCE [LARGE SCALE GENOMIC DNA]</scope>
</reference>
<dbReference type="STRING" id="1499966.U14_05416"/>
<feature type="transmembrane region" description="Helical" evidence="7">
    <location>
        <begin position="344"/>
        <end position="366"/>
    </location>
</feature>
<feature type="transmembrane region" description="Helical" evidence="7">
    <location>
        <begin position="257"/>
        <end position="282"/>
    </location>
</feature>
<dbReference type="PANTHER" id="PTHR30572">
    <property type="entry name" value="MEMBRANE COMPONENT OF TRANSPORTER-RELATED"/>
    <property type="match status" value="1"/>
</dbReference>
<evidence type="ECO:0000259" key="9">
    <source>
        <dbReference type="Pfam" id="PF12704"/>
    </source>
</evidence>
<gene>
    <name evidence="10" type="ORF">U14_05416</name>
</gene>
<protein>
    <recommendedName>
        <fullName evidence="12">ABC transporter permease</fullName>
    </recommendedName>
</protein>
<organism evidence="10">
    <name type="scientific">Candidatus Moduliflexus flocculans</name>
    <dbReference type="NCBI Taxonomy" id="1499966"/>
    <lineage>
        <taxon>Bacteria</taxon>
        <taxon>Candidatus Moduliflexota</taxon>
        <taxon>Candidatus Moduliflexia</taxon>
        <taxon>Candidatus Moduliflexales</taxon>
        <taxon>Candidatus Moduliflexaceae</taxon>
    </lineage>
</organism>
<dbReference type="PANTHER" id="PTHR30572:SF4">
    <property type="entry name" value="ABC TRANSPORTER PERMEASE YTRF"/>
    <property type="match status" value="1"/>
</dbReference>
<dbReference type="AlphaFoldDB" id="A0A081BRV7"/>
<dbReference type="InterPro" id="IPR003838">
    <property type="entry name" value="ABC3_permease_C"/>
</dbReference>
<name>A0A081BRV7_9BACT</name>
<keyword evidence="2" id="KW-1003">Cell membrane</keyword>
<keyword evidence="3 7" id="KW-0812">Transmembrane</keyword>
<dbReference type="InterPro" id="IPR050250">
    <property type="entry name" value="Macrolide_Exporter_MacB"/>
</dbReference>
<proteinExistence type="inferred from homology"/>
<feature type="domain" description="ABC3 transporter permease C-terminal" evidence="8">
    <location>
        <begin position="262"/>
        <end position="379"/>
    </location>
</feature>
<evidence type="ECO:0000256" key="1">
    <source>
        <dbReference type="ARBA" id="ARBA00004651"/>
    </source>
</evidence>
<evidence type="ECO:0000256" key="7">
    <source>
        <dbReference type="SAM" id="Phobius"/>
    </source>
</evidence>
<feature type="transmembrane region" description="Helical" evidence="7">
    <location>
        <begin position="20"/>
        <end position="39"/>
    </location>
</feature>
<dbReference type="Proteomes" id="UP000030700">
    <property type="component" value="Unassembled WGS sequence"/>
</dbReference>
<keyword evidence="5 7" id="KW-0472">Membrane</keyword>
<evidence type="ECO:0000313" key="10">
    <source>
        <dbReference type="EMBL" id="GAK54138.1"/>
    </source>
</evidence>
<feature type="domain" description="MacB-like periplasmic core" evidence="9">
    <location>
        <begin position="20"/>
        <end position="205"/>
    </location>
</feature>
<dbReference type="Pfam" id="PF12704">
    <property type="entry name" value="MacB_PCD"/>
    <property type="match status" value="1"/>
</dbReference>
<keyword evidence="11" id="KW-1185">Reference proteome</keyword>
<dbReference type="GO" id="GO:0005886">
    <property type="term" value="C:plasma membrane"/>
    <property type="evidence" value="ECO:0007669"/>
    <property type="project" value="UniProtKB-SubCell"/>
</dbReference>
<comment type="similarity">
    <text evidence="6">Belongs to the ABC-4 integral membrane protein family.</text>
</comment>